<dbReference type="EMBL" id="JBGJLR010000003">
    <property type="protein sequence ID" value="MEZ2738844.1"/>
    <property type="molecule type" value="Genomic_DNA"/>
</dbReference>
<evidence type="ECO:0000259" key="2">
    <source>
        <dbReference type="Pfam" id="PF09834"/>
    </source>
</evidence>
<dbReference type="Pfam" id="PF09834">
    <property type="entry name" value="DUF2061"/>
    <property type="match status" value="1"/>
</dbReference>
<comment type="caution">
    <text evidence="3">The sequence shown here is derived from an EMBL/GenBank/DDBJ whole genome shotgun (WGS) entry which is preliminary data.</text>
</comment>
<feature type="transmembrane region" description="Helical" evidence="1">
    <location>
        <begin position="21"/>
        <end position="38"/>
    </location>
</feature>
<keyword evidence="4" id="KW-1185">Reference proteome</keyword>
<sequence>MHDTAWLRVPLQRWRTLAKTASYYAVHLVVAAGVAYALTGDWWMALTLSLLEPTVQMLFFFVHEKLWEHEAQRAARAVRPAAGCA</sequence>
<feature type="domain" description="DUF2061" evidence="2">
    <location>
        <begin position="17"/>
        <end position="68"/>
    </location>
</feature>
<evidence type="ECO:0000313" key="3">
    <source>
        <dbReference type="EMBL" id="MEZ2738844.1"/>
    </source>
</evidence>
<accession>A0ABV4IAF5</accession>
<evidence type="ECO:0000313" key="4">
    <source>
        <dbReference type="Proteomes" id="UP001567350"/>
    </source>
</evidence>
<dbReference type="RefSeq" id="WP_370905110.1">
    <property type="nucleotide sequence ID" value="NZ_JBGJLR010000003.1"/>
</dbReference>
<keyword evidence="1" id="KW-1133">Transmembrane helix</keyword>
<keyword evidence="1" id="KW-0472">Membrane</keyword>
<organism evidence="3 4">
    <name type="scientific">Comamonas jiangduensis</name>
    <dbReference type="NCBI Taxonomy" id="1194168"/>
    <lineage>
        <taxon>Bacteria</taxon>
        <taxon>Pseudomonadati</taxon>
        <taxon>Pseudomonadota</taxon>
        <taxon>Betaproteobacteria</taxon>
        <taxon>Burkholderiales</taxon>
        <taxon>Comamonadaceae</taxon>
        <taxon>Comamonas</taxon>
    </lineage>
</organism>
<proteinExistence type="predicted"/>
<reference evidence="3 4" key="1">
    <citation type="submission" date="2024-08" db="EMBL/GenBank/DDBJ databases">
        <authorList>
            <person name="Feng Z."/>
            <person name="Ronholm J."/>
        </authorList>
    </citation>
    <scope>NUCLEOTIDE SEQUENCE [LARGE SCALE GENOMIC DNA]</scope>
    <source>
        <strain evidence="3 4">4-AB0-8</strain>
    </source>
</reference>
<dbReference type="Proteomes" id="UP001567350">
    <property type="component" value="Unassembled WGS sequence"/>
</dbReference>
<protein>
    <submittedName>
        <fullName evidence="3">DUF2061 domain-containing protein</fullName>
    </submittedName>
</protein>
<keyword evidence="1" id="KW-0812">Transmembrane</keyword>
<name>A0ABV4IAF5_9BURK</name>
<gene>
    <name evidence="3" type="ORF">ACBP88_05080</name>
</gene>
<evidence type="ECO:0000256" key="1">
    <source>
        <dbReference type="SAM" id="Phobius"/>
    </source>
</evidence>
<dbReference type="InterPro" id="IPR018638">
    <property type="entry name" value="DUF2061_membrane"/>
</dbReference>